<reference evidence="1 2" key="1">
    <citation type="submission" date="2023-02" db="EMBL/GenBank/DDBJ databases">
        <title>Genome sequence of Novosphingobium humi KACC 19094.</title>
        <authorList>
            <person name="Kim S."/>
            <person name="Heo J."/>
            <person name="Kwon S.-W."/>
        </authorList>
    </citation>
    <scope>NUCLEOTIDE SEQUENCE [LARGE SCALE GENOMIC DNA]</scope>
    <source>
        <strain evidence="1 2">KACC 19094</strain>
    </source>
</reference>
<proteinExistence type="predicted"/>
<evidence type="ECO:0000313" key="2">
    <source>
        <dbReference type="Proteomes" id="UP001218231"/>
    </source>
</evidence>
<sequence length="153" mass="16314">MAGQPHFPTNYDGQGCWWDEVGVLPLAAGRGFNVALVGESQWQREIATLVGGRCAEGHNCHFPAQLVLDNSQQDPNAVGVMIGGRAVGWIPGELAGNVRAALAELNPEGRPVTCKGKIIGGWDRGHDDRGYFGVRLSLALPLKIHAVGAKPKR</sequence>
<name>A0ABY7TZW1_9SPHN</name>
<dbReference type="Proteomes" id="UP001218231">
    <property type="component" value="Chromosome"/>
</dbReference>
<organism evidence="1 2">
    <name type="scientific">Novosphingobium humi</name>
    <dbReference type="NCBI Taxonomy" id="2282397"/>
    <lineage>
        <taxon>Bacteria</taxon>
        <taxon>Pseudomonadati</taxon>
        <taxon>Pseudomonadota</taxon>
        <taxon>Alphaproteobacteria</taxon>
        <taxon>Sphingomonadales</taxon>
        <taxon>Sphingomonadaceae</taxon>
        <taxon>Novosphingobium</taxon>
    </lineage>
</organism>
<accession>A0ABY7TZW1</accession>
<evidence type="ECO:0000313" key="1">
    <source>
        <dbReference type="EMBL" id="WCT78591.1"/>
    </source>
</evidence>
<gene>
    <name evidence="1" type="ORF">PQ457_06415</name>
</gene>
<dbReference type="EMBL" id="CP117417">
    <property type="protein sequence ID" value="WCT78591.1"/>
    <property type="molecule type" value="Genomic_DNA"/>
</dbReference>
<protein>
    <recommendedName>
        <fullName evidence="3">HIRAN domain-containing protein</fullName>
    </recommendedName>
</protein>
<dbReference type="RefSeq" id="WP_273618901.1">
    <property type="nucleotide sequence ID" value="NZ_CP117417.1"/>
</dbReference>
<keyword evidence="2" id="KW-1185">Reference proteome</keyword>
<evidence type="ECO:0008006" key="3">
    <source>
        <dbReference type="Google" id="ProtNLM"/>
    </source>
</evidence>